<keyword evidence="2" id="KW-0808">Transferase</keyword>
<dbReference type="PROSITE" id="PS51664">
    <property type="entry name" value="YCAO"/>
    <property type="match status" value="1"/>
</dbReference>
<dbReference type="STRING" id="286727.SAMN02982917_0116"/>
<dbReference type="GO" id="GO:0016740">
    <property type="term" value="F:transferase activity"/>
    <property type="evidence" value="ECO:0007669"/>
    <property type="project" value="UniProtKB-KW"/>
</dbReference>
<dbReference type="Gene3D" id="3.30.160.660">
    <property type="match status" value="1"/>
</dbReference>
<organism evidence="2 3">
    <name type="scientific">Azospirillum oryzae</name>
    <dbReference type="NCBI Taxonomy" id="286727"/>
    <lineage>
        <taxon>Bacteria</taxon>
        <taxon>Pseudomonadati</taxon>
        <taxon>Pseudomonadota</taxon>
        <taxon>Alphaproteobacteria</taxon>
        <taxon>Rhodospirillales</taxon>
        <taxon>Azospirillaceae</taxon>
        <taxon>Azospirillum</taxon>
    </lineage>
</organism>
<dbReference type="GO" id="GO:0005840">
    <property type="term" value="C:ribosome"/>
    <property type="evidence" value="ECO:0007669"/>
    <property type="project" value="UniProtKB-KW"/>
</dbReference>
<dbReference type="OrthoDB" id="2379922at2"/>
<gene>
    <name evidence="2" type="ORF">SAMN02982917_0116</name>
</gene>
<proteinExistence type="predicted"/>
<dbReference type="Proteomes" id="UP000192936">
    <property type="component" value="Unassembled WGS sequence"/>
</dbReference>
<accession>A0A1X7HQF9</accession>
<reference evidence="2 3" key="1">
    <citation type="submission" date="2017-04" db="EMBL/GenBank/DDBJ databases">
        <authorList>
            <person name="Afonso C.L."/>
            <person name="Miller P.J."/>
            <person name="Scott M.A."/>
            <person name="Spackman E."/>
            <person name="Goraichik I."/>
            <person name="Dimitrov K.M."/>
            <person name="Suarez D.L."/>
            <person name="Swayne D.E."/>
        </authorList>
    </citation>
    <scope>NUCLEOTIDE SEQUENCE [LARGE SCALE GENOMIC DNA]</scope>
    <source>
        <strain evidence="2 3">A2P</strain>
    </source>
</reference>
<sequence length="423" mass="45647">MPFDLLDVKASASDAVKAHTVGTHRVMAPEQTLARVAPFLPIMGITRVANVTGLDAVGIPVVMVTRPNSRSISVSQGKGVTLAAAKASGVMESIESYHAERITLPLKFASFEELRWTHPVVDVDRLPRLSTGSFNPNSPILWIEGQDLLNGGPKWVPFEMVHLNFTVPMAPGHGAFLAGSNGLASGNHKVEAISHAVTELVERDATTLWRLQDPVAQAATRIDLDSIDDPVCRSLIDRFEAAGVAVGVWETTSDVGLPAFLCRIVEREEMPQHSIRPATGMGCHAAREIALSRALTEAAQSRLTFIAGARDDMPRAEYERHLDPAHHARWKAMIVEGAGRRSFHHCPTSTAPTIEADLAHQLDRLRAVGIEEAVAVDLTKPEFGIPVVRVVVPGLEGADESPDYLLGERGLRALGTQAMEKAA</sequence>
<dbReference type="NCBIfam" id="TIGR00702">
    <property type="entry name" value="YcaO-type kinase domain"/>
    <property type="match status" value="1"/>
</dbReference>
<dbReference type="EMBL" id="FXAK01000010">
    <property type="protein sequence ID" value="SMF91117.1"/>
    <property type="molecule type" value="Genomic_DNA"/>
</dbReference>
<name>A0A1X7HQF9_9PROT</name>
<dbReference type="AlphaFoldDB" id="A0A1X7HQF9"/>
<protein>
    <submittedName>
        <fullName evidence="2">Ribosomal protein S12 methylthiotransferase accessory factor</fullName>
    </submittedName>
</protein>
<feature type="domain" description="YcaO" evidence="1">
    <location>
        <begin position="77"/>
        <end position="423"/>
    </location>
</feature>
<evidence type="ECO:0000259" key="1">
    <source>
        <dbReference type="PROSITE" id="PS51664"/>
    </source>
</evidence>
<dbReference type="InterPro" id="IPR003776">
    <property type="entry name" value="YcaO-like_dom"/>
</dbReference>
<dbReference type="PANTHER" id="PTHR37809:SF1">
    <property type="entry name" value="RIBOSOMAL PROTEIN S12 METHYLTHIOTRANSFERASE ACCESSORY FACTOR YCAO"/>
    <property type="match status" value="1"/>
</dbReference>
<dbReference type="Pfam" id="PF02624">
    <property type="entry name" value="YcaO"/>
    <property type="match status" value="1"/>
</dbReference>
<evidence type="ECO:0000313" key="2">
    <source>
        <dbReference type="EMBL" id="SMF91117.1"/>
    </source>
</evidence>
<dbReference type="RefSeq" id="WP_085091939.1">
    <property type="nucleotide sequence ID" value="NZ_FXAK01000010.1"/>
</dbReference>
<keyword evidence="2" id="KW-0689">Ribosomal protein</keyword>
<dbReference type="PANTHER" id="PTHR37809">
    <property type="entry name" value="RIBOSOMAL PROTEIN S12 METHYLTHIOTRANSFERASE ACCESSORY FACTOR YCAO"/>
    <property type="match status" value="1"/>
</dbReference>
<keyword evidence="2" id="KW-0687">Ribonucleoprotein</keyword>
<evidence type="ECO:0000313" key="3">
    <source>
        <dbReference type="Proteomes" id="UP000192936"/>
    </source>
</evidence>